<name>A0A0V0QFU0_PSEPJ</name>
<dbReference type="Proteomes" id="UP000054937">
    <property type="component" value="Unassembled WGS sequence"/>
</dbReference>
<feature type="coiled-coil region" evidence="1">
    <location>
        <begin position="68"/>
        <end position="122"/>
    </location>
</feature>
<keyword evidence="3" id="KW-1185">Reference proteome</keyword>
<dbReference type="EMBL" id="LDAU01000180">
    <property type="protein sequence ID" value="KRX01000.1"/>
    <property type="molecule type" value="Genomic_DNA"/>
</dbReference>
<reference evidence="2 3" key="1">
    <citation type="journal article" date="2015" name="Sci. Rep.">
        <title>Genome of the facultative scuticociliatosis pathogen Pseudocohnilembus persalinus provides insight into its virulence through horizontal gene transfer.</title>
        <authorList>
            <person name="Xiong J."/>
            <person name="Wang G."/>
            <person name="Cheng J."/>
            <person name="Tian M."/>
            <person name="Pan X."/>
            <person name="Warren A."/>
            <person name="Jiang C."/>
            <person name="Yuan D."/>
            <person name="Miao W."/>
        </authorList>
    </citation>
    <scope>NUCLEOTIDE SEQUENCE [LARGE SCALE GENOMIC DNA]</scope>
    <source>
        <strain evidence="2">36N120E</strain>
    </source>
</reference>
<keyword evidence="1" id="KW-0175">Coiled coil</keyword>
<proteinExistence type="predicted"/>
<protein>
    <submittedName>
        <fullName evidence="2">Uncharacterized protein</fullName>
    </submittedName>
</protein>
<evidence type="ECO:0000256" key="1">
    <source>
        <dbReference type="SAM" id="Coils"/>
    </source>
</evidence>
<sequence>MKNINSESQRSILSPQQESKNVIEQYDKLNNDEKIQNNKIEQDFRKNSLKRFPQNPDRIKIRSKSSLINNQQYTNNKFKIQLEEIQNNQKDDKNLFYTQTNIQKQQEEVKLVHQKIEIQQENQIGQNRRYQGIKHSLKEEIKIKDVNFWKISINDSDDELDNNYDNNEQNFNQFSDSDDKNKLINISPSHQKAQYVTQNRYKQIKKRQIEQQRKYYSTIEPLSNFTFRKQKLIMMVSGMVQKNDKLHFCEYYFDNNELKDLKSEYRNNWQGQGWGARCIICQKTMRFPYYSSIEIDAQQSYVNKPIYYNQYHNILGNCFDKKRYQQQWFCSVVQFWYPKQF</sequence>
<evidence type="ECO:0000313" key="2">
    <source>
        <dbReference type="EMBL" id="KRX01000.1"/>
    </source>
</evidence>
<organism evidence="2 3">
    <name type="scientific">Pseudocohnilembus persalinus</name>
    <name type="common">Ciliate</name>
    <dbReference type="NCBI Taxonomy" id="266149"/>
    <lineage>
        <taxon>Eukaryota</taxon>
        <taxon>Sar</taxon>
        <taxon>Alveolata</taxon>
        <taxon>Ciliophora</taxon>
        <taxon>Intramacronucleata</taxon>
        <taxon>Oligohymenophorea</taxon>
        <taxon>Scuticociliatia</taxon>
        <taxon>Philasterida</taxon>
        <taxon>Pseudocohnilembidae</taxon>
        <taxon>Pseudocohnilembus</taxon>
    </lineage>
</organism>
<comment type="caution">
    <text evidence="2">The sequence shown here is derived from an EMBL/GenBank/DDBJ whole genome shotgun (WGS) entry which is preliminary data.</text>
</comment>
<evidence type="ECO:0000313" key="3">
    <source>
        <dbReference type="Proteomes" id="UP000054937"/>
    </source>
</evidence>
<gene>
    <name evidence="2" type="ORF">PPERSA_09606</name>
</gene>
<dbReference type="InParanoid" id="A0A0V0QFU0"/>
<dbReference type="AlphaFoldDB" id="A0A0V0QFU0"/>
<accession>A0A0V0QFU0</accession>